<keyword evidence="1" id="KW-1133">Transmembrane helix</keyword>
<keyword evidence="1" id="KW-0812">Transmembrane</keyword>
<feature type="transmembrane region" description="Helical" evidence="1">
    <location>
        <begin position="167"/>
        <end position="184"/>
    </location>
</feature>
<proteinExistence type="predicted"/>
<name>A0ABP7BCM3_9MICO</name>
<dbReference type="EMBL" id="BAAAYV010000005">
    <property type="protein sequence ID" value="GAA3655087.1"/>
    <property type="molecule type" value="Genomic_DNA"/>
</dbReference>
<keyword evidence="1" id="KW-0472">Membrane</keyword>
<dbReference type="Pfam" id="PF07331">
    <property type="entry name" value="TctB"/>
    <property type="match status" value="1"/>
</dbReference>
<feature type="transmembrane region" description="Helical" evidence="1">
    <location>
        <begin position="66"/>
        <end position="87"/>
    </location>
</feature>
<evidence type="ECO:0000313" key="4">
    <source>
        <dbReference type="Proteomes" id="UP001410795"/>
    </source>
</evidence>
<dbReference type="Proteomes" id="UP001410795">
    <property type="component" value="Unassembled WGS sequence"/>
</dbReference>
<reference evidence="4" key="1">
    <citation type="journal article" date="2019" name="Int. J. Syst. Evol. Microbiol.">
        <title>The Global Catalogue of Microorganisms (GCM) 10K type strain sequencing project: providing services to taxonomists for standard genome sequencing and annotation.</title>
        <authorList>
            <consortium name="The Broad Institute Genomics Platform"/>
            <consortium name="The Broad Institute Genome Sequencing Center for Infectious Disease"/>
            <person name="Wu L."/>
            <person name="Ma J."/>
        </authorList>
    </citation>
    <scope>NUCLEOTIDE SEQUENCE [LARGE SCALE GENOMIC DNA]</scope>
    <source>
        <strain evidence="4">JCM 16546</strain>
    </source>
</reference>
<feature type="transmembrane region" description="Helical" evidence="1">
    <location>
        <begin position="33"/>
        <end position="54"/>
    </location>
</feature>
<evidence type="ECO:0000256" key="1">
    <source>
        <dbReference type="SAM" id="Phobius"/>
    </source>
</evidence>
<gene>
    <name evidence="3" type="ORF">GCM10022202_14050</name>
</gene>
<protein>
    <recommendedName>
        <fullName evidence="2">DUF1468 domain-containing protein</fullName>
    </recommendedName>
</protein>
<accession>A0ABP7BCM3</accession>
<feature type="transmembrane region" description="Helical" evidence="1">
    <location>
        <begin position="127"/>
        <end position="155"/>
    </location>
</feature>
<feature type="domain" description="DUF1468" evidence="2">
    <location>
        <begin position="36"/>
        <end position="193"/>
    </location>
</feature>
<keyword evidence="4" id="KW-1185">Reference proteome</keyword>
<sequence>MTFPANPTAASAVIGDRLRLTSAPGIAALLKGLTMPAIIAAFATYLVVGILTMRVPEGTVFPGPQFFPAIIATGLYVFAAALVVSAIREVRSLPDPLVAELEAAQAEADGAGEERPARAVRVDARSLAWVVGSFLAFAFLLDLLGWVIAAGLLFWGVARGFGAARPLQVLAVGLTVSSLAYIGFDMLLGMPLPSGLLGGF</sequence>
<comment type="caution">
    <text evidence="3">The sequence shown here is derived from an EMBL/GenBank/DDBJ whole genome shotgun (WGS) entry which is preliminary data.</text>
</comment>
<dbReference type="InterPro" id="IPR009936">
    <property type="entry name" value="DUF1468"/>
</dbReference>
<dbReference type="RefSeq" id="WP_221854854.1">
    <property type="nucleotide sequence ID" value="NZ_BAAAYV010000005.1"/>
</dbReference>
<evidence type="ECO:0000259" key="2">
    <source>
        <dbReference type="Pfam" id="PF07331"/>
    </source>
</evidence>
<evidence type="ECO:0000313" key="3">
    <source>
        <dbReference type="EMBL" id="GAA3655087.1"/>
    </source>
</evidence>
<organism evidence="3 4">
    <name type="scientific">Microbacterium marinilacus</name>
    <dbReference type="NCBI Taxonomy" id="415209"/>
    <lineage>
        <taxon>Bacteria</taxon>
        <taxon>Bacillati</taxon>
        <taxon>Actinomycetota</taxon>
        <taxon>Actinomycetes</taxon>
        <taxon>Micrococcales</taxon>
        <taxon>Microbacteriaceae</taxon>
        <taxon>Microbacterium</taxon>
    </lineage>
</organism>